<dbReference type="CDD" id="cd03809">
    <property type="entry name" value="GT4_MtfB-like"/>
    <property type="match status" value="1"/>
</dbReference>
<evidence type="ECO:0000313" key="5">
    <source>
        <dbReference type="Proteomes" id="UP000562124"/>
    </source>
</evidence>
<dbReference type="PANTHER" id="PTHR46401">
    <property type="entry name" value="GLYCOSYLTRANSFERASE WBBK-RELATED"/>
    <property type="match status" value="1"/>
</dbReference>
<keyword evidence="5" id="KW-1185">Reference proteome</keyword>
<evidence type="ECO:0000256" key="2">
    <source>
        <dbReference type="ARBA" id="ARBA00022679"/>
    </source>
</evidence>
<feature type="domain" description="Glycosyltransferase subfamily 4-like N-terminal" evidence="3">
    <location>
        <begin position="19"/>
        <end position="179"/>
    </location>
</feature>
<proteinExistence type="predicted"/>
<evidence type="ECO:0000259" key="3">
    <source>
        <dbReference type="Pfam" id="PF13439"/>
    </source>
</evidence>
<dbReference type="EMBL" id="JABCJJ010000018">
    <property type="protein sequence ID" value="NMR20852.1"/>
    <property type="molecule type" value="Genomic_DNA"/>
</dbReference>
<keyword evidence="2 4" id="KW-0808">Transferase</keyword>
<sequence>MPPVRITLDATPLLGPRTGVGRYVQHLVDELPAAIARRGLDAEVRATTWTARGARLTGLPAGITQAGPRVPARLLRELWRRTSLPPIEALVGRTDVFHGTNFTSPPTRRAREVVTVHDLTYVEHAGTVSRASLLYRELVPRALDRGALVVTPSETVATAVRAHYALPADRVRATPLGVDRGWFDATPPDPAWLDVRGLPREYVVFVGSLDPRKNLPTLLAAHARALAADAGVPALVLAGPAGREHSLTAQDGVHVTGWLEDDELRSLVAGSRALALPSLDEGFGLPVLEALACGRPVVVSDIPALREVAGPLAHAAPPSDPDALAGALLAALSAPDDDAARALRRDRAREFTWSRFADRTLDAYLAA</sequence>
<dbReference type="Pfam" id="PF13439">
    <property type="entry name" value="Glyco_transf_4"/>
    <property type="match status" value="1"/>
</dbReference>
<protein>
    <submittedName>
        <fullName evidence="4">Glycosyltransferase family 4 protein</fullName>
    </submittedName>
</protein>
<dbReference type="GO" id="GO:0009103">
    <property type="term" value="P:lipopolysaccharide biosynthetic process"/>
    <property type="evidence" value="ECO:0007669"/>
    <property type="project" value="TreeGrafter"/>
</dbReference>
<gene>
    <name evidence="4" type="ORF">HIR71_11590</name>
</gene>
<evidence type="ECO:0000313" key="4">
    <source>
        <dbReference type="EMBL" id="NMR20852.1"/>
    </source>
</evidence>
<keyword evidence="1" id="KW-0328">Glycosyltransferase</keyword>
<name>A0A7Y0QJ10_CELFI</name>
<dbReference type="AlphaFoldDB" id="A0A7Y0QJ10"/>
<dbReference type="Pfam" id="PF13692">
    <property type="entry name" value="Glyco_trans_1_4"/>
    <property type="match status" value="1"/>
</dbReference>
<organism evidence="4 5">
    <name type="scientific">Cellulomonas fimi</name>
    <dbReference type="NCBI Taxonomy" id="1708"/>
    <lineage>
        <taxon>Bacteria</taxon>
        <taxon>Bacillati</taxon>
        <taxon>Actinomycetota</taxon>
        <taxon>Actinomycetes</taxon>
        <taxon>Micrococcales</taxon>
        <taxon>Cellulomonadaceae</taxon>
        <taxon>Cellulomonas</taxon>
    </lineage>
</organism>
<comment type="caution">
    <text evidence="4">The sequence shown here is derived from an EMBL/GenBank/DDBJ whole genome shotgun (WGS) entry which is preliminary data.</text>
</comment>
<reference evidence="4 5" key="1">
    <citation type="submission" date="2020-04" db="EMBL/GenBank/DDBJ databases">
        <title>Sequencing and Assembly of C. fimi.</title>
        <authorList>
            <person name="Ramsey A.R."/>
        </authorList>
    </citation>
    <scope>NUCLEOTIDE SEQUENCE [LARGE SCALE GENOMIC DNA]</scope>
    <source>
        <strain evidence="4 5">SB</strain>
    </source>
</reference>
<accession>A0A7Y0QJ10</accession>
<dbReference type="GO" id="GO:0016757">
    <property type="term" value="F:glycosyltransferase activity"/>
    <property type="evidence" value="ECO:0007669"/>
    <property type="project" value="UniProtKB-KW"/>
</dbReference>
<dbReference type="SUPFAM" id="SSF53756">
    <property type="entry name" value="UDP-Glycosyltransferase/glycogen phosphorylase"/>
    <property type="match status" value="1"/>
</dbReference>
<evidence type="ECO:0000256" key="1">
    <source>
        <dbReference type="ARBA" id="ARBA00022676"/>
    </source>
</evidence>
<dbReference type="PANTHER" id="PTHR46401:SF2">
    <property type="entry name" value="GLYCOSYLTRANSFERASE WBBK-RELATED"/>
    <property type="match status" value="1"/>
</dbReference>
<dbReference type="Proteomes" id="UP000562124">
    <property type="component" value="Unassembled WGS sequence"/>
</dbReference>
<dbReference type="InterPro" id="IPR028098">
    <property type="entry name" value="Glyco_trans_4-like_N"/>
</dbReference>
<dbReference type="Gene3D" id="3.40.50.2000">
    <property type="entry name" value="Glycogen Phosphorylase B"/>
    <property type="match status" value="2"/>
</dbReference>